<proteinExistence type="evidence at transcript level"/>
<dbReference type="FunFam" id="3.30.420.40:FF:000118">
    <property type="entry name" value="Xylulose kinase 2"/>
    <property type="match status" value="1"/>
</dbReference>
<evidence type="ECO:0000256" key="1">
    <source>
        <dbReference type="ARBA" id="ARBA00009156"/>
    </source>
</evidence>
<reference evidence="7" key="1">
    <citation type="journal article" date="2014" name="PLoS Negl. Trop. Dis.">
        <title>An updated insight into the Sialotranscriptome of Triatoma infestans: developmental stage and geographic variations.</title>
        <authorList>
            <person name="Schwarz A."/>
            <person name="Medrano-Mercado N."/>
            <person name="Schaub G.A."/>
            <person name="Struchiner C.J."/>
            <person name="Bargues M.D."/>
            <person name="Levy M.Z."/>
            <person name="Ribeiro J.M."/>
        </authorList>
    </citation>
    <scope>NUCLEOTIDE SEQUENCE</scope>
    <source>
        <strain evidence="7">Chile</strain>
        <tissue evidence="7">Salivary glands</tissue>
    </source>
</reference>
<dbReference type="GO" id="GO:0042732">
    <property type="term" value="P:D-xylose metabolic process"/>
    <property type="evidence" value="ECO:0007669"/>
    <property type="project" value="UniProtKB-UniRule"/>
</dbReference>
<dbReference type="PANTHER" id="PTHR10196">
    <property type="entry name" value="SUGAR KINASE"/>
    <property type="match status" value="1"/>
</dbReference>
<feature type="domain" description="Carbohydrate kinase FGGY C-terminal" evidence="6">
    <location>
        <begin position="287"/>
        <end position="470"/>
    </location>
</feature>
<dbReference type="CDD" id="cd07776">
    <property type="entry name" value="ASKHA_NBD_FGGY_SpXK-like"/>
    <property type="match status" value="1"/>
</dbReference>
<evidence type="ECO:0000256" key="3">
    <source>
        <dbReference type="ARBA" id="ARBA00022777"/>
    </source>
</evidence>
<sequence>FIGFDFSTQQLKSVVINKNREIVCDAVVEFDTDLPEFRTQKGVVRSGKNTVSAPVLMWVKALDMVLERLRICGVDFSKVIALSGCAQQHGTVYWASGAEDVLKSLTHDHFLHTQLASCFSINSSPVWLDSSTKSQCDALEEVDGGSLELAKITGSRACERYSAAQISKIYQLKPTAYKNTERISLVSNFACSLFLGRYAPIDYADGSGMNLLDITTKRWSSKYMEATAPDLEEKLGEPVPTATYLGNISSYFCERFGFSEECKIFAFTGDNPSSLAGMCLGGNDIGISLGTSDTVFMTLEQPIPLSEGHILISPVSCEQYMALICNKNGSLTRERINQMYTGGSWTEFNKLLDSTPRGNFGYIGLYYDVEEIVPNLEGIYRYDKAGNSIEKFPSAEIEIRALIEGQFLAKRAMIEDLNIFVGENAKVIVTGGASVNDSILQVISDIFATPVYKLAYANSAAFGAAFRAAVCTASSGEKNEEVVADNTNLIFVCKPFEDCRQIYDPMVTRFREIVGNLQSRRY</sequence>
<keyword evidence="4" id="KW-0547">Nucleotide-binding</keyword>
<name>A0A023F3A2_TRIIF</name>
<evidence type="ECO:0000313" key="7">
    <source>
        <dbReference type="EMBL" id="JAC15676.1"/>
    </source>
</evidence>
<dbReference type="EC" id="2.7.1.17" evidence="4"/>
<dbReference type="SUPFAM" id="SSF53067">
    <property type="entry name" value="Actin-like ATPase domain"/>
    <property type="match status" value="2"/>
</dbReference>
<dbReference type="GO" id="GO:0005829">
    <property type="term" value="C:cytosol"/>
    <property type="evidence" value="ECO:0007669"/>
    <property type="project" value="TreeGrafter"/>
</dbReference>
<dbReference type="GO" id="GO:0005997">
    <property type="term" value="P:xylulose metabolic process"/>
    <property type="evidence" value="ECO:0007669"/>
    <property type="project" value="UniProtKB-UniRule"/>
</dbReference>
<evidence type="ECO:0000259" key="6">
    <source>
        <dbReference type="Pfam" id="PF02782"/>
    </source>
</evidence>
<dbReference type="GO" id="GO:0004856">
    <property type="term" value="F:D-xylulokinase activity"/>
    <property type="evidence" value="ECO:0007669"/>
    <property type="project" value="UniProtKB-UniRule"/>
</dbReference>
<dbReference type="InterPro" id="IPR000577">
    <property type="entry name" value="Carb_kinase_FGGY"/>
</dbReference>
<dbReference type="PANTHER" id="PTHR10196:SF57">
    <property type="entry name" value="XYLULOSE KINASE"/>
    <property type="match status" value="1"/>
</dbReference>
<feature type="non-terminal residue" evidence="7">
    <location>
        <position position="1"/>
    </location>
</feature>
<dbReference type="Pfam" id="PF00370">
    <property type="entry name" value="FGGY_N"/>
    <property type="match status" value="1"/>
</dbReference>
<dbReference type="EMBL" id="GBBI01003036">
    <property type="protein sequence ID" value="JAC15676.1"/>
    <property type="molecule type" value="mRNA"/>
</dbReference>
<dbReference type="InterPro" id="IPR018485">
    <property type="entry name" value="FGGY_C"/>
</dbReference>
<dbReference type="InterPro" id="IPR018484">
    <property type="entry name" value="FGGY_N"/>
</dbReference>
<protein>
    <recommendedName>
        <fullName evidence="4">Xylulose kinase</fullName>
        <ecNumber evidence="4">2.7.1.17</ecNumber>
    </recommendedName>
</protein>
<dbReference type="InterPro" id="IPR042024">
    <property type="entry name" value="D-XK_euk"/>
</dbReference>
<dbReference type="Gene3D" id="3.30.420.40">
    <property type="match status" value="2"/>
</dbReference>
<keyword evidence="2 4" id="KW-0808">Transferase</keyword>
<keyword evidence="4" id="KW-0119">Carbohydrate metabolism</keyword>
<comment type="catalytic activity">
    <reaction evidence="4">
        <text>D-xylulose + ATP = D-xylulose 5-phosphate + ADP + H(+)</text>
        <dbReference type="Rhea" id="RHEA:10964"/>
        <dbReference type="ChEBI" id="CHEBI:15378"/>
        <dbReference type="ChEBI" id="CHEBI:17140"/>
        <dbReference type="ChEBI" id="CHEBI:30616"/>
        <dbReference type="ChEBI" id="CHEBI:57737"/>
        <dbReference type="ChEBI" id="CHEBI:456216"/>
        <dbReference type="EC" id="2.7.1.17"/>
    </reaction>
</comment>
<keyword evidence="3 4" id="KW-0418">Kinase</keyword>
<dbReference type="GO" id="GO:0005524">
    <property type="term" value="F:ATP binding"/>
    <property type="evidence" value="ECO:0007669"/>
    <property type="project" value="UniProtKB-KW"/>
</dbReference>
<dbReference type="Pfam" id="PF02782">
    <property type="entry name" value="FGGY_C"/>
    <property type="match status" value="1"/>
</dbReference>
<accession>A0A023F3A2</accession>
<comment type="function">
    <text evidence="4">Phosphorylates D-xylulose to produce D-xylulose 5-phosphate, a molecule that may play an important role in the regulation of glucose metabolism and lipogenesis.</text>
</comment>
<dbReference type="PIRSF" id="PIRSF000538">
    <property type="entry name" value="GlpK"/>
    <property type="match status" value="1"/>
</dbReference>
<feature type="domain" description="Carbohydrate kinase FGGY N-terminal" evidence="5">
    <location>
        <begin position="126"/>
        <end position="276"/>
    </location>
</feature>
<keyword evidence="4" id="KW-0859">Xylose metabolism</keyword>
<dbReference type="AlphaFoldDB" id="A0A023F3A2"/>
<organism evidence="7">
    <name type="scientific">Triatoma infestans</name>
    <name type="common">Assassin bug</name>
    <dbReference type="NCBI Taxonomy" id="30076"/>
    <lineage>
        <taxon>Eukaryota</taxon>
        <taxon>Metazoa</taxon>
        <taxon>Ecdysozoa</taxon>
        <taxon>Arthropoda</taxon>
        <taxon>Hexapoda</taxon>
        <taxon>Insecta</taxon>
        <taxon>Pterygota</taxon>
        <taxon>Neoptera</taxon>
        <taxon>Paraneoptera</taxon>
        <taxon>Hemiptera</taxon>
        <taxon>Heteroptera</taxon>
        <taxon>Panheteroptera</taxon>
        <taxon>Cimicomorpha</taxon>
        <taxon>Reduviidae</taxon>
        <taxon>Triatominae</taxon>
        <taxon>Triatoma</taxon>
    </lineage>
</organism>
<evidence type="ECO:0000256" key="2">
    <source>
        <dbReference type="ARBA" id="ARBA00022679"/>
    </source>
</evidence>
<comment type="similarity">
    <text evidence="1 4">Belongs to the FGGY kinase family.</text>
</comment>
<keyword evidence="4" id="KW-0067">ATP-binding</keyword>
<evidence type="ECO:0000259" key="5">
    <source>
        <dbReference type="Pfam" id="PF00370"/>
    </source>
</evidence>
<dbReference type="InterPro" id="IPR043129">
    <property type="entry name" value="ATPase_NBD"/>
</dbReference>
<evidence type="ECO:0000256" key="4">
    <source>
        <dbReference type="RuleBase" id="RU367058"/>
    </source>
</evidence>